<name>A0A8A3PK95_9HELO</name>
<sequence length="86" mass="10054">MQVPDDCIIQRKRGYSAEIYTPTQKWNHWNHHLDPLVAAKDLEIGQFARHEKWKWVGKAGFEHEQRPNAVLFGTHGDADVDDFWLG</sequence>
<protein>
    <submittedName>
        <fullName evidence="1">Uncharacterized protein</fullName>
    </submittedName>
</protein>
<reference evidence="1" key="1">
    <citation type="submission" date="2020-10" db="EMBL/GenBank/DDBJ databases">
        <title>Genome Sequence of Monilinia vaccinii-corymbosi Sheds Light on Mummy Berry Disease Infection of Blueberry and Mating Type.</title>
        <authorList>
            <person name="Yow A.G."/>
            <person name="Zhang Y."/>
            <person name="Bansal K."/>
            <person name="Eacker S.M."/>
            <person name="Sullivan S."/>
            <person name="Liachko I."/>
            <person name="Cubeta M.A."/>
            <person name="Rollins J.A."/>
            <person name="Ashrafi H."/>
        </authorList>
    </citation>
    <scope>NUCLEOTIDE SEQUENCE</scope>
    <source>
        <strain evidence="1">RL-1</strain>
    </source>
</reference>
<proteinExistence type="predicted"/>
<dbReference type="EMBL" id="CP063410">
    <property type="protein sequence ID" value="QSZ35748.1"/>
    <property type="molecule type" value="Genomic_DNA"/>
</dbReference>
<dbReference type="Proteomes" id="UP000672032">
    <property type="component" value="Chromosome 6"/>
</dbReference>
<organism evidence="1 2">
    <name type="scientific">Monilinia vaccinii-corymbosi</name>
    <dbReference type="NCBI Taxonomy" id="61207"/>
    <lineage>
        <taxon>Eukaryota</taxon>
        <taxon>Fungi</taxon>
        <taxon>Dikarya</taxon>
        <taxon>Ascomycota</taxon>
        <taxon>Pezizomycotina</taxon>
        <taxon>Leotiomycetes</taxon>
        <taxon>Helotiales</taxon>
        <taxon>Sclerotiniaceae</taxon>
        <taxon>Monilinia</taxon>
    </lineage>
</organism>
<evidence type="ECO:0000313" key="2">
    <source>
        <dbReference type="Proteomes" id="UP000672032"/>
    </source>
</evidence>
<evidence type="ECO:0000313" key="1">
    <source>
        <dbReference type="EMBL" id="QSZ35748.1"/>
    </source>
</evidence>
<dbReference type="AlphaFoldDB" id="A0A8A3PK95"/>
<keyword evidence="2" id="KW-1185">Reference proteome</keyword>
<gene>
    <name evidence="1" type="ORF">DSL72_006870</name>
</gene>
<accession>A0A8A3PK95</accession>